<organism evidence="1 2">
    <name type="scientific">Oryza meyeriana var. granulata</name>
    <dbReference type="NCBI Taxonomy" id="110450"/>
    <lineage>
        <taxon>Eukaryota</taxon>
        <taxon>Viridiplantae</taxon>
        <taxon>Streptophyta</taxon>
        <taxon>Embryophyta</taxon>
        <taxon>Tracheophyta</taxon>
        <taxon>Spermatophyta</taxon>
        <taxon>Magnoliopsida</taxon>
        <taxon>Liliopsida</taxon>
        <taxon>Poales</taxon>
        <taxon>Poaceae</taxon>
        <taxon>BOP clade</taxon>
        <taxon>Oryzoideae</taxon>
        <taxon>Oryzeae</taxon>
        <taxon>Oryzinae</taxon>
        <taxon>Oryza</taxon>
        <taxon>Oryza meyeriana</taxon>
    </lineage>
</organism>
<keyword evidence="2" id="KW-1185">Reference proteome</keyword>
<reference evidence="1 2" key="1">
    <citation type="submission" date="2019-11" db="EMBL/GenBank/DDBJ databases">
        <title>Whole genome sequence of Oryza granulata.</title>
        <authorList>
            <person name="Li W."/>
        </authorList>
    </citation>
    <scope>NUCLEOTIDE SEQUENCE [LARGE SCALE GENOMIC DNA]</scope>
    <source>
        <strain evidence="2">cv. Menghai</strain>
        <tissue evidence="1">Leaf</tissue>
    </source>
</reference>
<evidence type="ECO:0000313" key="1">
    <source>
        <dbReference type="EMBL" id="KAF0912229.1"/>
    </source>
</evidence>
<name>A0A6G1DII7_9ORYZ</name>
<accession>A0A6G1DII7</accession>
<gene>
    <name evidence="1" type="ORF">E2562_013182</name>
</gene>
<evidence type="ECO:0000313" key="2">
    <source>
        <dbReference type="Proteomes" id="UP000479710"/>
    </source>
</evidence>
<comment type="caution">
    <text evidence="1">The sequence shown here is derived from an EMBL/GenBank/DDBJ whole genome shotgun (WGS) entry which is preliminary data.</text>
</comment>
<dbReference type="AlphaFoldDB" id="A0A6G1DII7"/>
<proteinExistence type="predicted"/>
<dbReference type="OrthoDB" id="605570at2759"/>
<sequence length="95" mass="11184">MTSNTDSRYYYATVVSENGGVLICCRNPWYMFHCDSKGKLVDKFLWDGFYSVFDEELERREGQLAWRMPKREPCPWQHQLDVEVDLVLLCVLLAA</sequence>
<dbReference type="Proteomes" id="UP000479710">
    <property type="component" value="Unassembled WGS sequence"/>
</dbReference>
<protein>
    <submittedName>
        <fullName evidence="1">Uncharacterized protein</fullName>
    </submittedName>
</protein>
<dbReference type="EMBL" id="SPHZ02000006">
    <property type="protein sequence ID" value="KAF0912229.1"/>
    <property type="molecule type" value="Genomic_DNA"/>
</dbReference>